<gene>
    <name evidence="2" type="ORF">Glove_256g180</name>
</gene>
<sequence length="91" mass="10311">MIQSIRQWDVPVVNLISIPGSIGLVLIFQNIVIAVMNDVCEDAKKNSRIAAHRCRAKLIAEYETSEKLFSSKRGNNPRYIYYVPNPGIVYT</sequence>
<dbReference type="AlphaFoldDB" id="A0A397ICZ9"/>
<evidence type="ECO:0000256" key="1">
    <source>
        <dbReference type="SAM" id="Phobius"/>
    </source>
</evidence>
<feature type="transmembrane region" description="Helical" evidence="1">
    <location>
        <begin position="12"/>
        <end position="36"/>
    </location>
</feature>
<keyword evidence="3" id="KW-1185">Reference proteome</keyword>
<proteinExistence type="predicted"/>
<evidence type="ECO:0008006" key="4">
    <source>
        <dbReference type="Google" id="ProtNLM"/>
    </source>
</evidence>
<evidence type="ECO:0000313" key="3">
    <source>
        <dbReference type="Proteomes" id="UP000266861"/>
    </source>
</evidence>
<comment type="caution">
    <text evidence="2">The sequence shown here is derived from an EMBL/GenBank/DDBJ whole genome shotgun (WGS) entry which is preliminary data.</text>
</comment>
<keyword evidence="1" id="KW-0472">Membrane</keyword>
<reference evidence="2 3" key="1">
    <citation type="submission" date="2018-08" db="EMBL/GenBank/DDBJ databases">
        <title>Genome and evolution of the arbuscular mycorrhizal fungus Diversispora epigaea (formerly Glomus versiforme) and its bacterial endosymbionts.</title>
        <authorList>
            <person name="Sun X."/>
            <person name="Fei Z."/>
            <person name="Harrison M."/>
        </authorList>
    </citation>
    <scope>NUCLEOTIDE SEQUENCE [LARGE SCALE GENOMIC DNA]</scope>
    <source>
        <strain evidence="2 3">IT104</strain>
    </source>
</reference>
<evidence type="ECO:0000313" key="2">
    <source>
        <dbReference type="EMBL" id="RHZ71636.1"/>
    </source>
</evidence>
<organism evidence="2 3">
    <name type="scientific">Diversispora epigaea</name>
    <dbReference type="NCBI Taxonomy" id="1348612"/>
    <lineage>
        <taxon>Eukaryota</taxon>
        <taxon>Fungi</taxon>
        <taxon>Fungi incertae sedis</taxon>
        <taxon>Mucoromycota</taxon>
        <taxon>Glomeromycotina</taxon>
        <taxon>Glomeromycetes</taxon>
        <taxon>Diversisporales</taxon>
        <taxon>Diversisporaceae</taxon>
        <taxon>Diversispora</taxon>
    </lineage>
</organism>
<keyword evidence="1" id="KW-0812">Transmembrane</keyword>
<keyword evidence="1" id="KW-1133">Transmembrane helix</keyword>
<dbReference type="EMBL" id="PQFF01000234">
    <property type="protein sequence ID" value="RHZ71636.1"/>
    <property type="molecule type" value="Genomic_DNA"/>
</dbReference>
<dbReference type="OrthoDB" id="2439775at2759"/>
<protein>
    <recommendedName>
        <fullName evidence="4">Ion transport domain-containing protein</fullName>
    </recommendedName>
</protein>
<accession>A0A397ICZ9</accession>
<dbReference type="Proteomes" id="UP000266861">
    <property type="component" value="Unassembled WGS sequence"/>
</dbReference>
<name>A0A397ICZ9_9GLOM</name>